<protein>
    <submittedName>
        <fullName evidence="2">Uncharacterized protein</fullName>
    </submittedName>
</protein>
<dbReference type="Gene3D" id="3.40.50.1000">
    <property type="entry name" value="HAD superfamily/HAD-like"/>
    <property type="match status" value="1"/>
</dbReference>
<dbReference type="Gene3D" id="1.10.150.240">
    <property type="entry name" value="Putative phosphatase, domain 2"/>
    <property type="match status" value="1"/>
</dbReference>
<dbReference type="InterPro" id="IPR006439">
    <property type="entry name" value="HAD-SF_hydro_IA"/>
</dbReference>
<dbReference type="NCBIfam" id="TIGR01509">
    <property type="entry name" value="HAD-SF-IA-v3"/>
    <property type="match status" value="1"/>
</dbReference>
<keyword evidence="3" id="KW-1185">Reference proteome</keyword>
<dbReference type="PANTHER" id="PTHR43434">
    <property type="entry name" value="PHOSPHOGLYCOLATE PHOSPHATASE"/>
    <property type="match status" value="1"/>
</dbReference>
<dbReference type="Pfam" id="PF13419">
    <property type="entry name" value="HAD_2"/>
    <property type="match status" value="1"/>
</dbReference>
<feature type="compositionally biased region" description="Polar residues" evidence="1">
    <location>
        <begin position="70"/>
        <end position="86"/>
    </location>
</feature>
<evidence type="ECO:0000256" key="1">
    <source>
        <dbReference type="SAM" id="MobiDB-lite"/>
    </source>
</evidence>
<dbReference type="Proteomes" id="UP001642484">
    <property type="component" value="Unassembled WGS sequence"/>
</dbReference>
<dbReference type="InterPro" id="IPR023198">
    <property type="entry name" value="PGP-like_dom2"/>
</dbReference>
<proteinExistence type="predicted"/>
<evidence type="ECO:0000313" key="2">
    <source>
        <dbReference type="EMBL" id="CAK8987817.1"/>
    </source>
</evidence>
<feature type="compositionally biased region" description="Basic and acidic residues" evidence="1">
    <location>
        <begin position="47"/>
        <end position="61"/>
    </location>
</feature>
<dbReference type="InterPro" id="IPR041492">
    <property type="entry name" value="HAD_2"/>
</dbReference>
<accession>A0ABP0HCQ5</accession>
<organism evidence="2 3">
    <name type="scientific">Durusdinium trenchii</name>
    <dbReference type="NCBI Taxonomy" id="1381693"/>
    <lineage>
        <taxon>Eukaryota</taxon>
        <taxon>Sar</taxon>
        <taxon>Alveolata</taxon>
        <taxon>Dinophyceae</taxon>
        <taxon>Suessiales</taxon>
        <taxon>Symbiodiniaceae</taxon>
        <taxon>Durusdinium</taxon>
    </lineage>
</organism>
<dbReference type="InterPro" id="IPR023214">
    <property type="entry name" value="HAD_sf"/>
</dbReference>
<sequence length="316" mass="34979">MPLAAAAALVIAGVSLAILVGATLRAQAAFATAARAELRRAAAESEARRLEQARHHEERRTMAMAETEDTVTPRSSPVSAMSQMSPNRNSASLRFSVLLLDHDDTTVRGTEEVHYPAHVESVKALRPDLIPVSLAGWFQKNHDPGVSCYLKSLFTPELMQEEHKIWRKAMDEKIPSFYEGIPELLSEYRAKGGRVAVVSHSPAEVIHRHYEAHPWAEQIRPDLVLGWDDDPARRKPAPWPAIHALDYFKAKPSDALVIDDLSPGVKMAKAAGLEVVAAGWGHSVQPIQDYMRQECQQYFETVQDLAAFLLEPASPD</sequence>
<dbReference type="SUPFAM" id="SSF56784">
    <property type="entry name" value="HAD-like"/>
    <property type="match status" value="1"/>
</dbReference>
<evidence type="ECO:0000313" key="3">
    <source>
        <dbReference type="Proteomes" id="UP001642484"/>
    </source>
</evidence>
<comment type="caution">
    <text evidence="2">The sequence shown here is derived from an EMBL/GenBank/DDBJ whole genome shotgun (WGS) entry which is preliminary data.</text>
</comment>
<dbReference type="PANTHER" id="PTHR43434:SF1">
    <property type="entry name" value="PHOSPHOGLYCOLATE PHOSPHATASE"/>
    <property type="match status" value="1"/>
</dbReference>
<dbReference type="InterPro" id="IPR036412">
    <property type="entry name" value="HAD-like_sf"/>
</dbReference>
<feature type="region of interest" description="Disordered" evidence="1">
    <location>
        <begin position="47"/>
        <end position="86"/>
    </location>
</feature>
<reference evidence="2 3" key="1">
    <citation type="submission" date="2024-02" db="EMBL/GenBank/DDBJ databases">
        <authorList>
            <person name="Chen Y."/>
            <person name="Shah S."/>
            <person name="Dougan E. K."/>
            <person name="Thang M."/>
            <person name="Chan C."/>
        </authorList>
    </citation>
    <scope>NUCLEOTIDE SEQUENCE [LARGE SCALE GENOMIC DNA]</scope>
</reference>
<dbReference type="EMBL" id="CAXAMN010000336">
    <property type="protein sequence ID" value="CAK8987817.1"/>
    <property type="molecule type" value="Genomic_DNA"/>
</dbReference>
<dbReference type="InterPro" id="IPR050155">
    <property type="entry name" value="HAD-like_hydrolase_sf"/>
</dbReference>
<name>A0ABP0HCQ5_9DINO</name>
<gene>
    <name evidence="2" type="ORF">CCMP2556_LOCUS1011</name>
</gene>